<protein>
    <submittedName>
        <fullName evidence="4">Uncharacterized protein</fullName>
    </submittedName>
</protein>
<gene>
    <name evidence="4" type="ORF">J437_LFUL000988</name>
</gene>
<dbReference type="Proteomes" id="UP000792457">
    <property type="component" value="Unassembled WGS sequence"/>
</dbReference>
<evidence type="ECO:0000256" key="2">
    <source>
        <dbReference type="SAM" id="MobiDB-lite"/>
    </source>
</evidence>
<evidence type="ECO:0000313" key="4">
    <source>
        <dbReference type="EMBL" id="KAG8233577.1"/>
    </source>
</evidence>
<keyword evidence="3" id="KW-1133">Transmembrane helix</keyword>
<dbReference type="AlphaFoldDB" id="A0A8K0KFL1"/>
<proteinExistence type="inferred from homology"/>
<feature type="compositionally biased region" description="Polar residues" evidence="2">
    <location>
        <begin position="157"/>
        <end position="168"/>
    </location>
</feature>
<accession>A0A8K0KFL1</accession>
<dbReference type="PANTHER" id="PTHR43903">
    <property type="entry name" value="NEUROLIGIN"/>
    <property type="match status" value="1"/>
</dbReference>
<keyword evidence="5" id="KW-1185">Reference proteome</keyword>
<evidence type="ECO:0000256" key="1">
    <source>
        <dbReference type="ARBA" id="ARBA00005964"/>
    </source>
</evidence>
<feature type="compositionally biased region" description="Basic and acidic residues" evidence="2">
    <location>
        <begin position="1"/>
        <end position="17"/>
    </location>
</feature>
<dbReference type="EMBL" id="KZ308731">
    <property type="protein sequence ID" value="KAG8233577.1"/>
    <property type="molecule type" value="Genomic_DNA"/>
</dbReference>
<sequence length="228" mass="23467">MEDAAARHNLFRNHDDPTLYDGPLRADSGSPPLLDLPEAVSSPSPEASAPRGPPTTCASVPAAAATPPSAAAAVNQSDALASLEAAAGFAAYSTALSVTIAIGCSLLILNVLIFAGVYYQRDKHRLEAKHLQQQRDFGSSSGGGRRTLDKRVACGDSGSSLDETATSMVGTPSAAATAASPLRSKTAFLEMGVQAPLRAPPPSPAGIPPPILPPHLAHHRSAQHPTFR</sequence>
<dbReference type="InterPro" id="IPR051093">
    <property type="entry name" value="Neuroligin/BSAL"/>
</dbReference>
<evidence type="ECO:0000256" key="3">
    <source>
        <dbReference type="SAM" id="Phobius"/>
    </source>
</evidence>
<comment type="caution">
    <text evidence="4">The sequence shown here is derived from an EMBL/GenBank/DDBJ whole genome shotgun (WGS) entry which is preliminary data.</text>
</comment>
<dbReference type="OrthoDB" id="3200163at2759"/>
<keyword evidence="3" id="KW-0472">Membrane</keyword>
<name>A0A8K0KFL1_LADFU</name>
<feature type="compositionally biased region" description="Low complexity" evidence="2">
    <location>
        <begin position="37"/>
        <end position="62"/>
    </location>
</feature>
<reference evidence="4" key="1">
    <citation type="submission" date="2013-04" db="EMBL/GenBank/DDBJ databases">
        <authorList>
            <person name="Qu J."/>
            <person name="Murali S.C."/>
            <person name="Bandaranaike D."/>
            <person name="Bellair M."/>
            <person name="Blankenburg K."/>
            <person name="Chao H."/>
            <person name="Dinh H."/>
            <person name="Doddapaneni H."/>
            <person name="Downs B."/>
            <person name="Dugan-Rocha S."/>
            <person name="Elkadiri S."/>
            <person name="Gnanaolivu R.D."/>
            <person name="Hernandez B."/>
            <person name="Javaid M."/>
            <person name="Jayaseelan J.C."/>
            <person name="Lee S."/>
            <person name="Li M."/>
            <person name="Ming W."/>
            <person name="Munidasa M."/>
            <person name="Muniz J."/>
            <person name="Nguyen L."/>
            <person name="Ongeri F."/>
            <person name="Osuji N."/>
            <person name="Pu L.-L."/>
            <person name="Puazo M."/>
            <person name="Qu C."/>
            <person name="Quiroz J."/>
            <person name="Raj R."/>
            <person name="Weissenberger G."/>
            <person name="Xin Y."/>
            <person name="Zou X."/>
            <person name="Han Y."/>
            <person name="Richards S."/>
            <person name="Worley K."/>
            <person name="Muzny D."/>
            <person name="Gibbs R."/>
        </authorList>
    </citation>
    <scope>NUCLEOTIDE SEQUENCE</scope>
    <source>
        <strain evidence="4">Sampled in the wild</strain>
    </source>
</reference>
<comment type="similarity">
    <text evidence="1">Belongs to the type-B carboxylesterase/lipase family.</text>
</comment>
<feature type="region of interest" description="Disordered" evidence="2">
    <location>
        <begin position="1"/>
        <end position="62"/>
    </location>
</feature>
<feature type="transmembrane region" description="Helical" evidence="3">
    <location>
        <begin position="89"/>
        <end position="119"/>
    </location>
</feature>
<feature type="region of interest" description="Disordered" evidence="2">
    <location>
        <begin position="133"/>
        <end position="168"/>
    </location>
</feature>
<reference evidence="4" key="2">
    <citation type="submission" date="2017-10" db="EMBL/GenBank/DDBJ databases">
        <title>Ladona fulva Genome sequencing and assembly.</title>
        <authorList>
            <person name="Murali S."/>
            <person name="Richards S."/>
            <person name="Bandaranaike D."/>
            <person name="Bellair M."/>
            <person name="Blankenburg K."/>
            <person name="Chao H."/>
            <person name="Dinh H."/>
            <person name="Doddapaneni H."/>
            <person name="Dugan-Rocha S."/>
            <person name="Elkadiri S."/>
            <person name="Gnanaolivu R."/>
            <person name="Hernandez B."/>
            <person name="Skinner E."/>
            <person name="Javaid M."/>
            <person name="Lee S."/>
            <person name="Li M."/>
            <person name="Ming W."/>
            <person name="Munidasa M."/>
            <person name="Muniz J."/>
            <person name="Nguyen L."/>
            <person name="Hughes D."/>
            <person name="Osuji N."/>
            <person name="Pu L.-L."/>
            <person name="Puazo M."/>
            <person name="Qu C."/>
            <person name="Quiroz J."/>
            <person name="Raj R."/>
            <person name="Weissenberger G."/>
            <person name="Xin Y."/>
            <person name="Zou X."/>
            <person name="Han Y."/>
            <person name="Worley K."/>
            <person name="Muzny D."/>
            <person name="Gibbs R."/>
        </authorList>
    </citation>
    <scope>NUCLEOTIDE SEQUENCE</scope>
    <source>
        <strain evidence="4">Sampled in the wild</strain>
    </source>
</reference>
<organism evidence="4 5">
    <name type="scientific">Ladona fulva</name>
    <name type="common">Scarce chaser dragonfly</name>
    <name type="synonym">Libellula fulva</name>
    <dbReference type="NCBI Taxonomy" id="123851"/>
    <lineage>
        <taxon>Eukaryota</taxon>
        <taxon>Metazoa</taxon>
        <taxon>Ecdysozoa</taxon>
        <taxon>Arthropoda</taxon>
        <taxon>Hexapoda</taxon>
        <taxon>Insecta</taxon>
        <taxon>Pterygota</taxon>
        <taxon>Palaeoptera</taxon>
        <taxon>Odonata</taxon>
        <taxon>Epiprocta</taxon>
        <taxon>Anisoptera</taxon>
        <taxon>Libelluloidea</taxon>
        <taxon>Libellulidae</taxon>
        <taxon>Ladona</taxon>
    </lineage>
</organism>
<evidence type="ECO:0000313" key="5">
    <source>
        <dbReference type="Proteomes" id="UP000792457"/>
    </source>
</evidence>
<keyword evidence="3" id="KW-0812">Transmembrane</keyword>